<dbReference type="AlphaFoldDB" id="A0A3R7MJD7"/>
<protein>
    <submittedName>
        <fullName evidence="6">Cj-cadherin</fullName>
    </submittedName>
</protein>
<evidence type="ECO:0000256" key="2">
    <source>
        <dbReference type="PROSITE-ProRule" id="PRU00076"/>
    </source>
</evidence>
<gene>
    <name evidence="6" type="ORF">C7M84_022530</name>
</gene>
<dbReference type="InterPro" id="IPR013320">
    <property type="entry name" value="ConA-like_dom_sf"/>
</dbReference>
<evidence type="ECO:0000256" key="3">
    <source>
        <dbReference type="SAM" id="MobiDB-lite"/>
    </source>
</evidence>
<dbReference type="PROSITE" id="PS50025">
    <property type="entry name" value="LAM_G_DOMAIN"/>
    <property type="match status" value="2"/>
</dbReference>
<dbReference type="SMART" id="SM00282">
    <property type="entry name" value="LamG"/>
    <property type="match status" value="2"/>
</dbReference>
<keyword evidence="7" id="KW-1185">Reference proteome</keyword>
<evidence type="ECO:0000313" key="6">
    <source>
        <dbReference type="EMBL" id="ROT84263.1"/>
    </source>
</evidence>
<sequence>MVLEEEQAEADPPPRTCVWVGVRSSRAGPFMNPVKLQGLLGLHSHELEEAMNLTVRVEDAAARLGSYQRWGAGQDPPGDPPPPPGRDPSTATSLASTALPLQVVDTNSTSVVTPRLSRRQQCRGPAPSPTSCTPGSCLNGGRCVGLPNDTRCVCPGGSWGAHCKVLSRTFFGSGWAWVQPLPPCLPALISFRILTLHPHSLLLYLGPLTSHSRRKDTPSTPAPMVAVQLMDGRPQVLVEGEAGAVKLEVSTSLHDGDWHVIHLQLDSRGVVLMVDMCGRGWEESLSESHCVARAAWPRGGGLASWAMPGPMQLGGLAHELPPAKEFGWSEAPTTHPLDGCVSHLAVNGQLVDLGQPAYTHGSVGGCRLQDAACPGGRTACGLRGACVGGLSRPRCECEPGWTGPSCTTPTVPTALGSLSYVKLALSFAPPPRQLSVQLRVRTRGPKDGLLMQLSAQHRHVMFTLQLRAGVACASVSGAGWAARAACVEGRPVGDGAWHTVRAERHGHNLLVSVDDGDGWRRNESLVTLEEGEKAEGRNSTPPAPLHVDKHDGVTLGGLPEFVGVSLIAVREDLKDTCLDDVRVSGRPLPLPPSLNATKWGQVTTSEHLGRGCPAGDPCADTKCPAPLLCTNTWAATRRRAGGWVACKSVSNTHAYPRTHINTDTHHARMARRRTHR</sequence>
<reference evidence="6 7" key="1">
    <citation type="submission" date="2018-04" db="EMBL/GenBank/DDBJ databases">
        <authorList>
            <person name="Zhang X."/>
            <person name="Yuan J."/>
            <person name="Li F."/>
            <person name="Xiang J."/>
        </authorList>
    </citation>
    <scope>NUCLEOTIDE SEQUENCE [LARGE SCALE GENOMIC DNA]</scope>
    <source>
        <tissue evidence="6">Muscle</tissue>
    </source>
</reference>
<comment type="caution">
    <text evidence="2">Lacks conserved residue(s) required for the propagation of feature annotation.</text>
</comment>
<feature type="disulfide bond" evidence="2">
    <location>
        <begin position="154"/>
        <end position="163"/>
    </location>
</feature>
<organism evidence="6 7">
    <name type="scientific">Penaeus vannamei</name>
    <name type="common">Whiteleg shrimp</name>
    <name type="synonym">Litopenaeus vannamei</name>
    <dbReference type="NCBI Taxonomy" id="6689"/>
    <lineage>
        <taxon>Eukaryota</taxon>
        <taxon>Metazoa</taxon>
        <taxon>Ecdysozoa</taxon>
        <taxon>Arthropoda</taxon>
        <taxon>Crustacea</taxon>
        <taxon>Multicrustacea</taxon>
        <taxon>Malacostraca</taxon>
        <taxon>Eumalacostraca</taxon>
        <taxon>Eucarida</taxon>
        <taxon>Decapoda</taxon>
        <taxon>Dendrobranchiata</taxon>
        <taxon>Penaeoidea</taxon>
        <taxon>Penaeidae</taxon>
        <taxon>Penaeus</taxon>
    </lineage>
</organism>
<dbReference type="InterPro" id="IPR001791">
    <property type="entry name" value="Laminin_G"/>
</dbReference>
<feature type="compositionally biased region" description="Pro residues" evidence="3">
    <location>
        <begin position="77"/>
        <end position="86"/>
    </location>
</feature>
<evidence type="ECO:0000259" key="4">
    <source>
        <dbReference type="PROSITE" id="PS50025"/>
    </source>
</evidence>
<dbReference type="PANTHER" id="PTHR15036:SF67">
    <property type="entry name" value="LAMININ SUBUNIT ALPHA-LIKE PROTEIN"/>
    <property type="match status" value="1"/>
</dbReference>
<comment type="caution">
    <text evidence="6">The sequence shown here is derived from an EMBL/GenBank/DDBJ whole genome shotgun (WGS) entry which is preliminary data.</text>
</comment>
<dbReference type="SUPFAM" id="SSF49899">
    <property type="entry name" value="Concanavalin A-like lectins/glucanases"/>
    <property type="match status" value="2"/>
</dbReference>
<keyword evidence="1 2" id="KW-1015">Disulfide bond</keyword>
<dbReference type="Gene3D" id="2.10.25.10">
    <property type="entry name" value="Laminin"/>
    <property type="match status" value="1"/>
</dbReference>
<dbReference type="InterPro" id="IPR050372">
    <property type="entry name" value="Neurexin-related_CASP"/>
</dbReference>
<dbReference type="CDD" id="cd00054">
    <property type="entry name" value="EGF_CA"/>
    <property type="match status" value="1"/>
</dbReference>
<dbReference type="STRING" id="6689.A0A3R7MJD7"/>
<feature type="domain" description="EGF-like" evidence="5">
    <location>
        <begin position="128"/>
        <end position="164"/>
    </location>
</feature>
<reference evidence="6 7" key="2">
    <citation type="submission" date="2019-01" db="EMBL/GenBank/DDBJ databases">
        <title>The decoding of complex shrimp genome reveals the adaptation for benthos swimmer, frequently molting mechanism and breeding impact on genome.</title>
        <authorList>
            <person name="Sun Y."/>
            <person name="Gao Y."/>
            <person name="Yu Y."/>
        </authorList>
    </citation>
    <scope>NUCLEOTIDE SEQUENCE [LARGE SCALE GENOMIC DNA]</scope>
    <source>
        <tissue evidence="6">Muscle</tissue>
    </source>
</reference>
<dbReference type="PROSITE" id="PS50026">
    <property type="entry name" value="EGF_3"/>
    <property type="match status" value="2"/>
</dbReference>
<feature type="domain" description="Laminin G" evidence="4">
    <location>
        <begin position="410"/>
        <end position="612"/>
    </location>
</feature>
<dbReference type="Gene3D" id="2.60.120.200">
    <property type="match status" value="2"/>
</dbReference>
<dbReference type="Pfam" id="PF02210">
    <property type="entry name" value="Laminin_G_2"/>
    <property type="match status" value="2"/>
</dbReference>
<feature type="domain" description="Laminin G" evidence="4">
    <location>
        <begin position="167"/>
        <end position="366"/>
    </location>
</feature>
<feature type="region of interest" description="Disordered" evidence="3">
    <location>
        <begin position="68"/>
        <end position="92"/>
    </location>
</feature>
<proteinExistence type="predicted"/>
<feature type="domain" description="EGF-like" evidence="5">
    <location>
        <begin position="369"/>
        <end position="407"/>
    </location>
</feature>
<evidence type="ECO:0000259" key="5">
    <source>
        <dbReference type="PROSITE" id="PS50026"/>
    </source>
</evidence>
<dbReference type="PROSITE" id="PS00022">
    <property type="entry name" value="EGF_1"/>
    <property type="match status" value="2"/>
</dbReference>
<dbReference type="CDD" id="cd00110">
    <property type="entry name" value="LamG"/>
    <property type="match status" value="2"/>
</dbReference>
<dbReference type="EMBL" id="QCYY01000568">
    <property type="protein sequence ID" value="ROT84263.1"/>
    <property type="molecule type" value="Genomic_DNA"/>
</dbReference>
<dbReference type="Proteomes" id="UP000283509">
    <property type="component" value="Unassembled WGS sequence"/>
</dbReference>
<dbReference type="OrthoDB" id="6363789at2759"/>
<dbReference type="InterPro" id="IPR000742">
    <property type="entry name" value="EGF"/>
</dbReference>
<dbReference type="SMART" id="SM00181">
    <property type="entry name" value="EGF"/>
    <property type="match status" value="2"/>
</dbReference>
<dbReference type="PROSITE" id="PS01186">
    <property type="entry name" value="EGF_2"/>
    <property type="match status" value="1"/>
</dbReference>
<keyword evidence="2" id="KW-0245">EGF-like domain</keyword>
<name>A0A3R7MJD7_PENVA</name>
<accession>A0A3R7MJD7</accession>
<evidence type="ECO:0000256" key="1">
    <source>
        <dbReference type="ARBA" id="ARBA00023157"/>
    </source>
</evidence>
<feature type="disulfide bond" evidence="2">
    <location>
        <begin position="397"/>
        <end position="406"/>
    </location>
</feature>
<evidence type="ECO:0000313" key="7">
    <source>
        <dbReference type="Proteomes" id="UP000283509"/>
    </source>
</evidence>
<dbReference type="PANTHER" id="PTHR15036">
    <property type="entry name" value="PIKACHURIN-LIKE PROTEIN"/>
    <property type="match status" value="1"/>
</dbReference>